<dbReference type="GeneID" id="80518947"/>
<keyword evidence="1" id="KW-1133">Transmembrane helix</keyword>
<dbReference type="EMBL" id="KY523104">
    <property type="protein sequence ID" value="QKU35517.1"/>
    <property type="molecule type" value="Genomic_DNA"/>
</dbReference>
<evidence type="ECO:0000256" key="1">
    <source>
        <dbReference type="SAM" id="Phobius"/>
    </source>
</evidence>
<protein>
    <submittedName>
        <fullName evidence="2">Putative orfan</fullName>
    </submittedName>
</protein>
<keyword evidence="1" id="KW-0812">Transmembrane</keyword>
<keyword evidence="1" id="KW-0472">Membrane</keyword>
<dbReference type="KEGG" id="vg:80518947"/>
<dbReference type="RefSeq" id="YP_010782183.1">
    <property type="nucleotide sequence ID" value="NC_075039.1"/>
</dbReference>
<reference evidence="2" key="2">
    <citation type="journal article" date="2018" name="Nat. Commun.">
        <title>Tailed giant Tupanvirus possesses the most complete translational apparatus of the known virosphere.</title>
        <authorList>
            <person name="Abrahao J."/>
            <person name="Silva L."/>
            <person name="Silva L.S."/>
            <person name="Khalil J.Y.B."/>
            <person name="Rodrigues R."/>
            <person name="Arantes T."/>
            <person name="Assis F."/>
            <person name="Boratto P."/>
            <person name="Andrade M."/>
            <person name="Kroon E.G."/>
            <person name="Ribeiro B."/>
            <person name="Bergier I."/>
            <person name="Seligmann H."/>
            <person name="Ghigo E."/>
            <person name="Colson P."/>
            <person name="Levasseur A."/>
            <person name="Kroemer G."/>
            <person name="Raoult D."/>
            <person name="La Scola B."/>
        </authorList>
    </citation>
    <scope>NUCLEOTIDE SEQUENCE [LARGE SCALE GENOMIC DNA]</scope>
    <source>
        <strain evidence="2">Soda lake</strain>
    </source>
</reference>
<evidence type="ECO:0000313" key="2">
    <source>
        <dbReference type="EMBL" id="QKU35517.1"/>
    </source>
</evidence>
<feature type="transmembrane region" description="Helical" evidence="1">
    <location>
        <begin position="78"/>
        <end position="102"/>
    </location>
</feature>
<proteinExistence type="predicted"/>
<name>A0A6N1NSU4_9VIRU</name>
<reference evidence="2" key="1">
    <citation type="submission" date="2017-01" db="EMBL/GenBank/DDBJ databases">
        <authorList>
            <person name="Assis F.L."/>
            <person name="Abrahao J.S."/>
            <person name="Silva L."/>
            <person name="Khalil J.B."/>
            <person name="Rodrigues R."/>
            <person name="Silva L.S."/>
            <person name="Arantes T."/>
            <person name="Boratto P."/>
            <person name="Andrade M."/>
            <person name="Kroon E.G."/>
            <person name="Ribeiro B."/>
            <person name="Bergier I."/>
            <person name="Seligmann H."/>
            <person name="Ghigo E."/>
            <person name="Colson P."/>
            <person name="Levasseur A."/>
            <person name="Raoult D."/>
            <person name="Scola B.L."/>
        </authorList>
    </citation>
    <scope>NUCLEOTIDE SEQUENCE</scope>
    <source>
        <strain evidence="2">Soda lake</strain>
    </source>
</reference>
<organism evidence="2">
    <name type="scientific">Tupanvirus soda lake</name>
    <dbReference type="NCBI Taxonomy" id="2126985"/>
    <lineage>
        <taxon>Viruses</taxon>
        <taxon>Varidnaviria</taxon>
        <taxon>Bamfordvirae</taxon>
        <taxon>Nucleocytoviricota</taxon>
        <taxon>Megaviricetes</taxon>
        <taxon>Imitervirales</taxon>
        <taxon>Mimiviridae</taxon>
        <taxon>Megamimivirinae</taxon>
        <taxon>Tupanvirus</taxon>
        <taxon>Tupanvirus salinum</taxon>
    </lineage>
</organism>
<feature type="transmembrane region" description="Helical" evidence="1">
    <location>
        <begin position="114"/>
        <end position="135"/>
    </location>
</feature>
<sequence>MIRLSIDFENISIRYSILSLSVMCTILDAEIYSTLSIGILVAISQTIDVFPDLCVPSIHIITGYGFDLIYSITDDMSILSVSVNCFFSLFFNSALILFLFLNKGFILVNESKKSLIPIVIFSIFFALSIISLKSICEPKTF</sequence>
<accession>A0A6N1NSU4</accession>